<accession>H2YBV4</accession>
<evidence type="ECO:0000313" key="8">
    <source>
        <dbReference type="Ensembl" id="ENSCSAVP00000002802.1"/>
    </source>
</evidence>
<dbReference type="InterPro" id="IPR017907">
    <property type="entry name" value="Znf_RING_CS"/>
</dbReference>
<sequence length="211" mass="23710">MAKSHLRLLATSSESEDSSDEEDRRGPPEDPILGISDDSDESDDEMDNEDVHDPGSDVDESCAICLNEFTKQKIGVPNNCRHIFCVDCILEWSKNANSCPVDRIEFESVQVYQRFGGVFVHDLLVEKKKMLDVVGQELDTHCQFCGSGENEETLLLCDGCDLGYHCACLEPPLDQVPANEWFCANCRPNRNYVIPLIQRPRVIGRTLASER</sequence>
<name>H2YBV4_CIOSA</name>
<organism evidence="8 9">
    <name type="scientific">Ciona savignyi</name>
    <name type="common">Pacific transparent sea squirt</name>
    <dbReference type="NCBI Taxonomy" id="51511"/>
    <lineage>
        <taxon>Eukaryota</taxon>
        <taxon>Metazoa</taxon>
        <taxon>Chordata</taxon>
        <taxon>Tunicata</taxon>
        <taxon>Ascidiacea</taxon>
        <taxon>Phlebobranchia</taxon>
        <taxon>Cionidae</taxon>
        <taxon>Ciona</taxon>
    </lineage>
</organism>
<dbReference type="AlphaFoldDB" id="H2YBV4"/>
<proteinExistence type="predicted"/>
<protein>
    <recommendedName>
        <fullName evidence="10">PHD and RING finger domain-containing protein 1</fullName>
    </recommendedName>
</protein>
<dbReference type="GO" id="GO:0008270">
    <property type="term" value="F:zinc ion binding"/>
    <property type="evidence" value="ECO:0007669"/>
    <property type="project" value="UniProtKB-KW"/>
</dbReference>
<evidence type="ECO:0008006" key="10">
    <source>
        <dbReference type="Google" id="ProtNLM"/>
    </source>
</evidence>
<feature type="compositionally biased region" description="Acidic residues" evidence="5">
    <location>
        <begin position="37"/>
        <end position="48"/>
    </location>
</feature>
<feature type="region of interest" description="Disordered" evidence="5">
    <location>
        <begin position="1"/>
        <end position="56"/>
    </location>
</feature>
<dbReference type="InterPro" id="IPR001965">
    <property type="entry name" value="Znf_PHD"/>
</dbReference>
<keyword evidence="3" id="KW-0862">Zinc</keyword>
<dbReference type="SUPFAM" id="SSF57850">
    <property type="entry name" value="RING/U-box"/>
    <property type="match status" value="1"/>
</dbReference>
<dbReference type="PROSITE" id="PS50016">
    <property type="entry name" value="ZF_PHD_2"/>
    <property type="match status" value="1"/>
</dbReference>
<dbReference type="PANTHER" id="PTHR12618:SF20">
    <property type="entry name" value="PHD AND RING FINGER DOMAIN-CONTAINING PROTEIN 1"/>
    <property type="match status" value="1"/>
</dbReference>
<dbReference type="Proteomes" id="UP000007875">
    <property type="component" value="Unassembled WGS sequence"/>
</dbReference>
<keyword evidence="1" id="KW-0479">Metal-binding</keyword>
<dbReference type="InterPro" id="IPR019786">
    <property type="entry name" value="Zinc_finger_PHD-type_CS"/>
</dbReference>
<dbReference type="GeneTree" id="ENSGT00950000183205"/>
<dbReference type="InterPro" id="IPR001841">
    <property type="entry name" value="Znf_RING"/>
</dbReference>
<dbReference type="InterPro" id="IPR011011">
    <property type="entry name" value="Znf_FYVE_PHD"/>
</dbReference>
<dbReference type="PANTHER" id="PTHR12618">
    <property type="entry name" value="PHD AND RING FINGER DOMAIN-CONTAINING PROTEIN 1"/>
    <property type="match status" value="1"/>
</dbReference>
<feature type="domain" description="RING-type" evidence="7">
    <location>
        <begin position="62"/>
        <end position="103"/>
    </location>
</feature>
<dbReference type="Pfam" id="PF00628">
    <property type="entry name" value="PHD"/>
    <property type="match status" value="1"/>
</dbReference>
<dbReference type="InParanoid" id="H2YBV4"/>
<reference evidence="8" key="3">
    <citation type="submission" date="2025-09" db="UniProtKB">
        <authorList>
            <consortium name="Ensembl"/>
        </authorList>
    </citation>
    <scope>IDENTIFICATION</scope>
</reference>
<dbReference type="SMART" id="SM00249">
    <property type="entry name" value="PHD"/>
    <property type="match status" value="1"/>
</dbReference>
<evidence type="ECO:0000256" key="3">
    <source>
        <dbReference type="ARBA" id="ARBA00022833"/>
    </source>
</evidence>
<keyword evidence="2 4" id="KW-0863">Zinc-finger</keyword>
<dbReference type="InterPro" id="IPR047157">
    <property type="entry name" value="PHRF1/Atg35"/>
</dbReference>
<dbReference type="STRING" id="51511.ENSCSAVP00000002802"/>
<evidence type="ECO:0000259" key="6">
    <source>
        <dbReference type="PROSITE" id="PS50016"/>
    </source>
</evidence>
<evidence type="ECO:0000256" key="5">
    <source>
        <dbReference type="SAM" id="MobiDB-lite"/>
    </source>
</evidence>
<reference evidence="8" key="2">
    <citation type="submission" date="2025-08" db="UniProtKB">
        <authorList>
            <consortium name="Ensembl"/>
        </authorList>
    </citation>
    <scope>IDENTIFICATION</scope>
</reference>
<evidence type="ECO:0000313" key="9">
    <source>
        <dbReference type="Proteomes" id="UP000007875"/>
    </source>
</evidence>
<evidence type="ECO:0000256" key="1">
    <source>
        <dbReference type="ARBA" id="ARBA00022723"/>
    </source>
</evidence>
<dbReference type="PROSITE" id="PS50089">
    <property type="entry name" value="ZF_RING_2"/>
    <property type="match status" value="1"/>
</dbReference>
<evidence type="ECO:0000256" key="4">
    <source>
        <dbReference type="PROSITE-ProRule" id="PRU00175"/>
    </source>
</evidence>
<dbReference type="PROSITE" id="PS01359">
    <property type="entry name" value="ZF_PHD_1"/>
    <property type="match status" value="1"/>
</dbReference>
<dbReference type="Gene3D" id="3.30.40.10">
    <property type="entry name" value="Zinc/RING finger domain, C3HC4 (zinc finger)"/>
    <property type="match status" value="2"/>
</dbReference>
<dbReference type="InterPro" id="IPR019787">
    <property type="entry name" value="Znf_PHD-finger"/>
</dbReference>
<dbReference type="HOGENOM" id="CLU_1307329_0_0_1"/>
<dbReference type="InterPro" id="IPR013083">
    <property type="entry name" value="Znf_RING/FYVE/PHD"/>
</dbReference>
<dbReference type="Pfam" id="PF13639">
    <property type="entry name" value="zf-RING_2"/>
    <property type="match status" value="1"/>
</dbReference>
<keyword evidence="9" id="KW-1185">Reference proteome</keyword>
<reference evidence="9" key="1">
    <citation type="submission" date="2003-08" db="EMBL/GenBank/DDBJ databases">
        <authorList>
            <person name="Birren B."/>
            <person name="Nusbaum C."/>
            <person name="Abebe A."/>
            <person name="Abouelleil A."/>
            <person name="Adekoya E."/>
            <person name="Ait-zahra M."/>
            <person name="Allen N."/>
            <person name="Allen T."/>
            <person name="An P."/>
            <person name="Anderson M."/>
            <person name="Anderson S."/>
            <person name="Arachchi H."/>
            <person name="Armbruster J."/>
            <person name="Bachantsang P."/>
            <person name="Baldwin J."/>
            <person name="Barry A."/>
            <person name="Bayul T."/>
            <person name="Blitshsteyn B."/>
            <person name="Bloom T."/>
            <person name="Blye J."/>
            <person name="Boguslavskiy L."/>
            <person name="Borowsky M."/>
            <person name="Boukhgalter B."/>
            <person name="Brunache A."/>
            <person name="Butler J."/>
            <person name="Calixte N."/>
            <person name="Calvo S."/>
            <person name="Camarata J."/>
            <person name="Campo K."/>
            <person name="Chang J."/>
            <person name="Cheshatsang Y."/>
            <person name="Citroen M."/>
            <person name="Collymore A."/>
            <person name="Considine T."/>
            <person name="Cook A."/>
            <person name="Cooke P."/>
            <person name="Corum B."/>
            <person name="Cuomo C."/>
            <person name="David R."/>
            <person name="Dawoe T."/>
            <person name="Degray S."/>
            <person name="Dodge S."/>
            <person name="Dooley K."/>
            <person name="Dorje P."/>
            <person name="Dorjee K."/>
            <person name="Dorris L."/>
            <person name="Duffey N."/>
            <person name="Dupes A."/>
            <person name="Elkins T."/>
            <person name="Engels R."/>
            <person name="Erickson J."/>
            <person name="Farina A."/>
            <person name="Faro S."/>
            <person name="Ferreira P."/>
            <person name="Fischer H."/>
            <person name="Fitzgerald M."/>
            <person name="Foley K."/>
            <person name="Gage D."/>
            <person name="Galagan J."/>
            <person name="Gearin G."/>
            <person name="Gnerre S."/>
            <person name="Gnirke A."/>
            <person name="Goyette A."/>
            <person name="Graham J."/>
            <person name="Grandbois E."/>
            <person name="Gyaltsen K."/>
            <person name="Hafez N."/>
            <person name="Hagopian D."/>
            <person name="Hagos B."/>
            <person name="Hall J."/>
            <person name="Hatcher B."/>
            <person name="Heller A."/>
            <person name="Higgins H."/>
            <person name="Honan T."/>
            <person name="Horn A."/>
            <person name="Houde N."/>
            <person name="Hughes L."/>
            <person name="Hulme W."/>
            <person name="Husby E."/>
            <person name="Iliev I."/>
            <person name="Jaffe D."/>
            <person name="Jones C."/>
            <person name="Kamal M."/>
            <person name="Kamat A."/>
            <person name="Kamvysselis M."/>
            <person name="Karlsson E."/>
            <person name="Kells C."/>
            <person name="Kieu A."/>
            <person name="Kisner P."/>
            <person name="Kodira C."/>
            <person name="Kulbokas E."/>
            <person name="Labutti K."/>
            <person name="Lama D."/>
            <person name="Landers T."/>
            <person name="Leger J."/>
            <person name="Levine S."/>
            <person name="Lewis D."/>
            <person name="Lewis T."/>
            <person name="Lindblad-toh K."/>
            <person name="Liu X."/>
            <person name="Lokyitsang T."/>
            <person name="Lokyitsang Y."/>
            <person name="Lucien O."/>
            <person name="Lui A."/>
            <person name="Ma L.J."/>
            <person name="Mabbitt R."/>
            <person name="Macdonald J."/>
            <person name="Maclean C."/>
            <person name="Major J."/>
            <person name="Manning J."/>
            <person name="Marabella R."/>
            <person name="Maru K."/>
            <person name="Matthews C."/>
            <person name="Mauceli E."/>
            <person name="Mccarthy M."/>
            <person name="Mcdonough S."/>
            <person name="Mcghee T."/>
            <person name="Meldrim J."/>
            <person name="Meneus L."/>
            <person name="Mesirov J."/>
            <person name="Mihalev A."/>
            <person name="Mihova T."/>
            <person name="Mikkelsen T."/>
            <person name="Mlenga V."/>
            <person name="Moru K."/>
            <person name="Mozes J."/>
            <person name="Mulrain L."/>
            <person name="Munson G."/>
            <person name="Naylor J."/>
            <person name="Newes C."/>
            <person name="Nguyen C."/>
            <person name="Nguyen N."/>
            <person name="Nguyen T."/>
            <person name="Nicol R."/>
            <person name="Nielsen C."/>
            <person name="Nizzari M."/>
            <person name="Norbu C."/>
            <person name="Norbu N."/>
            <person name="O'donnell P."/>
            <person name="Okoawo O."/>
            <person name="O'leary S."/>
            <person name="Omotosho B."/>
            <person name="O'neill K."/>
            <person name="Osman S."/>
            <person name="Parker S."/>
            <person name="Perrin D."/>
            <person name="Phunkhang P."/>
            <person name="Piqani B."/>
            <person name="Purcell S."/>
            <person name="Rachupka T."/>
            <person name="Ramasamy U."/>
            <person name="Rameau R."/>
            <person name="Ray V."/>
            <person name="Raymond C."/>
            <person name="Retta R."/>
            <person name="Richardson S."/>
            <person name="Rise C."/>
            <person name="Rodriguez J."/>
            <person name="Rogers J."/>
            <person name="Rogov P."/>
            <person name="Rutman M."/>
            <person name="Schupbach R."/>
            <person name="Seaman C."/>
            <person name="Settipalli S."/>
            <person name="Sharpe T."/>
            <person name="Sheridan J."/>
            <person name="Sherpa N."/>
            <person name="Shi J."/>
            <person name="Smirnov S."/>
            <person name="Smith C."/>
            <person name="Sougnez C."/>
            <person name="Spencer B."/>
            <person name="Stalker J."/>
            <person name="Stange-thomann N."/>
            <person name="Stavropoulos S."/>
            <person name="Stetson K."/>
            <person name="Stone C."/>
            <person name="Stone S."/>
            <person name="Stubbs M."/>
            <person name="Talamas J."/>
            <person name="Tchuinga P."/>
            <person name="Tenzing P."/>
            <person name="Tesfaye S."/>
            <person name="Theodore J."/>
            <person name="Thoulutsang Y."/>
            <person name="Topham K."/>
            <person name="Towey S."/>
            <person name="Tsamla T."/>
            <person name="Tsomo N."/>
            <person name="Vallee D."/>
            <person name="Vassiliev H."/>
            <person name="Venkataraman V."/>
            <person name="Vinson J."/>
            <person name="Vo A."/>
            <person name="Wade C."/>
            <person name="Wang S."/>
            <person name="Wangchuk T."/>
            <person name="Wangdi T."/>
            <person name="Whittaker C."/>
            <person name="Wilkinson J."/>
            <person name="Wu Y."/>
            <person name="Wyman D."/>
            <person name="Yadav S."/>
            <person name="Yang S."/>
            <person name="Yang X."/>
            <person name="Yeager S."/>
            <person name="Yee E."/>
            <person name="Young G."/>
            <person name="Zainoun J."/>
            <person name="Zembeck L."/>
            <person name="Zimmer A."/>
            <person name="Zody M."/>
            <person name="Lander E."/>
        </authorList>
    </citation>
    <scope>NUCLEOTIDE SEQUENCE [LARGE SCALE GENOMIC DNA]</scope>
</reference>
<dbReference type="SMART" id="SM00184">
    <property type="entry name" value="RING"/>
    <property type="match status" value="1"/>
</dbReference>
<evidence type="ECO:0000259" key="7">
    <source>
        <dbReference type="PROSITE" id="PS50089"/>
    </source>
</evidence>
<dbReference type="eggNOG" id="KOG0825">
    <property type="taxonomic scope" value="Eukaryota"/>
</dbReference>
<dbReference type="SUPFAM" id="SSF57903">
    <property type="entry name" value="FYVE/PHD zinc finger"/>
    <property type="match status" value="1"/>
</dbReference>
<feature type="domain" description="PHD-type" evidence="6">
    <location>
        <begin position="139"/>
        <end position="189"/>
    </location>
</feature>
<dbReference type="PROSITE" id="PS00518">
    <property type="entry name" value="ZF_RING_1"/>
    <property type="match status" value="1"/>
</dbReference>
<evidence type="ECO:0000256" key="2">
    <source>
        <dbReference type="ARBA" id="ARBA00022771"/>
    </source>
</evidence>
<dbReference type="Ensembl" id="ENSCSAVT00000002846.1">
    <property type="protein sequence ID" value="ENSCSAVP00000002802.1"/>
    <property type="gene ID" value="ENSCSAVG00000001664.1"/>
</dbReference>